<name>A0A6L2KUJ8_TANCI</name>
<dbReference type="EMBL" id="BKCJ010002990">
    <property type="protein sequence ID" value="GEU52277.1"/>
    <property type="molecule type" value="Genomic_DNA"/>
</dbReference>
<dbReference type="AlphaFoldDB" id="A0A6L2KUJ8"/>
<evidence type="ECO:0008006" key="3">
    <source>
        <dbReference type="Google" id="ProtNLM"/>
    </source>
</evidence>
<gene>
    <name evidence="2" type="ORF">Tci_024255</name>
</gene>
<protein>
    <recommendedName>
        <fullName evidence="3">Synaptobrevin, longin-like domain protein</fullName>
    </recommendedName>
</protein>
<accession>A0A6L2KUJ8</accession>
<keyword evidence="1" id="KW-0175">Coiled coil</keyword>
<evidence type="ECO:0000256" key="1">
    <source>
        <dbReference type="SAM" id="Coils"/>
    </source>
</evidence>
<organism evidence="2">
    <name type="scientific">Tanacetum cinerariifolium</name>
    <name type="common">Dalmatian daisy</name>
    <name type="synonym">Chrysanthemum cinerariifolium</name>
    <dbReference type="NCBI Taxonomy" id="118510"/>
    <lineage>
        <taxon>Eukaryota</taxon>
        <taxon>Viridiplantae</taxon>
        <taxon>Streptophyta</taxon>
        <taxon>Embryophyta</taxon>
        <taxon>Tracheophyta</taxon>
        <taxon>Spermatophyta</taxon>
        <taxon>Magnoliopsida</taxon>
        <taxon>eudicotyledons</taxon>
        <taxon>Gunneridae</taxon>
        <taxon>Pentapetalae</taxon>
        <taxon>asterids</taxon>
        <taxon>campanulids</taxon>
        <taxon>Asterales</taxon>
        <taxon>Asteraceae</taxon>
        <taxon>Asteroideae</taxon>
        <taxon>Anthemideae</taxon>
        <taxon>Anthemidinae</taxon>
        <taxon>Tanacetum</taxon>
    </lineage>
</organism>
<evidence type="ECO:0000313" key="2">
    <source>
        <dbReference type="EMBL" id="GEU52277.1"/>
    </source>
</evidence>
<comment type="caution">
    <text evidence="2">The sequence shown here is derived from an EMBL/GenBank/DDBJ whole genome shotgun (WGS) entry which is preliminary data.</text>
</comment>
<feature type="coiled-coil region" evidence="1">
    <location>
        <begin position="287"/>
        <end position="317"/>
    </location>
</feature>
<proteinExistence type="predicted"/>
<reference evidence="2" key="1">
    <citation type="journal article" date="2019" name="Sci. Rep.">
        <title>Draft genome of Tanacetum cinerariifolium, the natural source of mosquito coil.</title>
        <authorList>
            <person name="Yamashiro T."/>
            <person name="Shiraishi A."/>
            <person name="Satake H."/>
            <person name="Nakayama K."/>
        </authorList>
    </citation>
    <scope>NUCLEOTIDE SEQUENCE</scope>
</reference>
<sequence length="539" mass="63030">MANLTFVDTHNMVVYLSKSDASTGFDPIVDFLNDQVIKYALMVNPTIYVFYDADGVEYLPTKEIFAELACMGYEKLPPKLRFYKAFFSAQWKFLIHTLVQCISAKRTAWNEFSSSMASDVICFATVDDLSSHKTKYTSPTLTQKVFANMRRIGKGFYGIETPLFATMLVQPQAAVEEEDEEDENKTRLLTYWILKLKRRVKKLEKERRYKSFDLKKLRKVGGRIKAIDADEDITLVDMETEVDLGAELQGRLKEKDKVNAAAKEVNATEPTMFDDEEMDKRLHDEEVEQAAAREKQEQEDFKRAQELQQQYDQKQENIDWNVVAEQMQEKQLDNIKKYQSLKRKPISVAQAMKNMILRAKVEVLGSHSTHDTPTDDPKEMSEEDVQNMLQIIPVSEFKVESLQVKYPFIEWEIYSDGSRSYWKIIRVGRITQAYRSFKDMLKDFNREDLDALWRLVKEKFSTVMPTKDKEKDLWVELKRLYEPNAAEKDYLLTDAVLLLMLSTKLQVYEYFEMARDLVMKIFMEANKPKRRKSLDTSSK</sequence>